<accession>M0QL43</accession>
<proteinExistence type="predicted"/>
<evidence type="ECO:0000313" key="3">
    <source>
        <dbReference type="Proteomes" id="UP000011666"/>
    </source>
</evidence>
<sequence>MSGDAAPTAAQVPGDRGADRAAAAAAWESSTGPADRSRIALALADLSTDDDERLDWARQAVAAASDADYATVRDQLVTLYTTLADAYRRAGDDATAQRHFLTAADTADALESAGTPVRGADWAAITTGLVASGFVPRGVSEDLGTLIEALVSTDRVGALSLLLPAVHRCAGTDEQVANLVNTLETLLWTPGLVDPEHRALVVAASAVARLEAEDTESAPVVPAAAYVSPTTEESVDGIASATDASTSAEPAAATAATDDVHFRI</sequence>
<evidence type="ECO:0000256" key="1">
    <source>
        <dbReference type="SAM" id="MobiDB-lite"/>
    </source>
</evidence>
<name>M0QL43_9ACTN</name>
<feature type="region of interest" description="Disordered" evidence="1">
    <location>
        <begin position="1"/>
        <end position="33"/>
    </location>
</feature>
<dbReference type="STRING" id="1223545.GS4_23_01470"/>
<dbReference type="EMBL" id="BANX01000023">
    <property type="protein sequence ID" value="GAC69350.1"/>
    <property type="molecule type" value="Genomic_DNA"/>
</dbReference>
<dbReference type="RefSeq" id="WP_007622329.1">
    <property type="nucleotide sequence ID" value="NZ_BANX01000023.1"/>
</dbReference>
<protein>
    <submittedName>
        <fullName evidence="2">Uncharacterized protein</fullName>
    </submittedName>
</protein>
<organism evidence="2 3">
    <name type="scientific">Gordonia soli NBRC 108243</name>
    <dbReference type="NCBI Taxonomy" id="1223545"/>
    <lineage>
        <taxon>Bacteria</taxon>
        <taxon>Bacillati</taxon>
        <taxon>Actinomycetota</taxon>
        <taxon>Actinomycetes</taxon>
        <taxon>Mycobacteriales</taxon>
        <taxon>Gordoniaceae</taxon>
        <taxon>Gordonia</taxon>
    </lineage>
</organism>
<keyword evidence="3" id="KW-1185">Reference proteome</keyword>
<gene>
    <name evidence="2" type="ORF">GS4_23_01470</name>
</gene>
<reference evidence="2 3" key="1">
    <citation type="submission" date="2013-01" db="EMBL/GenBank/DDBJ databases">
        <title>Whole genome shotgun sequence of Gordonia soli NBRC 108243.</title>
        <authorList>
            <person name="Isaki-Nakamura S."/>
            <person name="Hosoyama A."/>
            <person name="Tsuchikane K."/>
            <person name="Ando Y."/>
            <person name="Baba S."/>
            <person name="Ohji S."/>
            <person name="Hamada M."/>
            <person name="Tamura T."/>
            <person name="Yamazoe A."/>
            <person name="Yamazaki S."/>
            <person name="Fujita N."/>
        </authorList>
    </citation>
    <scope>NUCLEOTIDE SEQUENCE [LARGE SCALE GENOMIC DNA]</scope>
    <source>
        <strain evidence="2 3">NBRC 108243</strain>
    </source>
</reference>
<dbReference type="Proteomes" id="UP000011666">
    <property type="component" value="Unassembled WGS sequence"/>
</dbReference>
<comment type="caution">
    <text evidence="2">The sequence shown here is derived from an EMBL/GenBank/DDBJ whole genome shotgun (WGS) entry which is preliminary data.</text>
</comment>
<evidence type="ECO:0000313" key="2">
    <source>
        <dbReference type="EMBL" id="GAC69350.1"/>
    </source>
</evidence>
<dbReference type="AlphaFoldDB" id="M0QL43"/>
<dbReference type="eggNOG" id="ENOG5031WE0">
    <property type="taxonomic scope" value="Bacteria"/>
</dbReference>